<dbReference type="CDD" id="cd05466">
    <property type="entry name" value="PBP2_LTTR_substrate"/>
    <property type="match status" value="1"/>
</dbReference>
<comment type="similarity">
    <text evidence="1">Belongs to the LysR transcriptional regulatory family.</text>
</comment>
<dbReference type="PRINTS" id="PR00039">
    <property type="entry name" value="HTHLYSR"/>
</dbReference>
<dbReference type="GO" id="GO:0003700">
    <property type="term" value="F:DNA-binding transcription factor activity"/>
    <property type="evidence" value="ECO:0007669"/>
    <property type="project" value="InterPro"/>
</dbReference>
<dbReference type="PROSITE" id="PS50931">
    <property type="entry name" value="HTH_LYSR"/>
    <property type="match status" value="1"/>
</dbReference>
<dbReference type="PANTHER" id="PTHR30419">
    <property type="entry name" value="HTH-TYPE TRANSCRIPTIONAL REGULATOR YBHD"/>
    <property type="match status" value="1"/>
</dbReference>
<comment type="caution">
    <text evidence="6">The sequence shown here is derived from an EMBL/GenBank/DDBJ whole genome shotgun (WGS) entry which is preliminary data.</text>
</comment>
<keyword evidence="7" id="KW-1185">Reference proteome</keyword>
<dbReference type="GO" id="GO:0003677">
    <property type="term" value="F:DNA binding"/>
    <property type="evidence" value="ECO:0007669"/>
    <property type="project" value="UniProtKB-KW"/>
</dbReference>
<proteinExistence type="inferred from homology"/>
<sequence length="291" mass="31335">MIDKLEMFLALVRERHFGHAAQRLGVTQPSLSAGIKQLEGQLGVQLVKRGARYHGLTPEGERVLIWARRMVGDARALKAEMQVRRKGLSGELRLAAIPTALPAAAALAARFGDAHPEVILTVLSQSSEDILAGLDNLETDLGITYLDGAMQGRRSVPLYDEDYCLVCPEDGPLAARARLGWAEVAAEPLCLLTPNMQNRHILNRNFAAAGRVPSGVLESNSTVVLMAQVVGRGLATILPRQLAEFIAGGKPVRIIPMEPPAETHRIGLLAPDRDPLPPLVEAFLRRAGGPG</sequence>
<dbReference type="FunFam" id="1.10.10.10:FF:000001">
    <property type="entry name" value="LysR family transcriptional regulator"/>
    <property type="match status" value="1"/>
</dbReference>
<evidence type="ECO:0000256" key="2">
    <source>
        <dbReference type="ARBA" id="ARBA00023015"/>
    </source>
</evidence>
<dbReference type="EMBL" id="JACVXA010000060">
    <property type="protein sequence ID" value="MBE3639837.1"/>
    <property type="molecule type" value="Genomic_DNA"/>
</dbReference>
<dbReference type="Pfam" id="PF00126">
    <property type="entry name" value="HTH_1"/>
    <property type="match status" value="1"/>
</dbReference>
<organism evidence="6 7">
    <name type="scientific">Mangrovicoccus algicola</name>
    <dbReference type="NCBI Taxonomy" id="2771008"/>
    <lineage>
        <taxon>Bacteria</taxon>
        <taxon>Pseudomonadati</taxon>
        <taxon>Pseudomonadota</taxon>
        <taxon>Alphaproteobacteria</taxon>
        <taxon>Rhodobacterales</taxon>
        <taxon>Paracoccaceae</taxon>
        <taxon>Mangrovicoccus</taxon>
    </lineage>
</organism>
<evidence type="ECO:0000313" key="7">
    <source>
        <dbReference type="Proteomes" id="UP000609121"/>
    </source>
</evidence>
<dbReference type="PANTHER" id="PTHR30419:SF31">
    <property type="entry name" value="BLR3139 PROTEIN"/>
    <property type="match status" value="1"/>
</dbReference>
<dbReference type="Pfam" id="PF03466">
    <property type="entry name" value="LysR_substrate"/>
    <property type="match status" value="1"/>
</dbReference>
<evidence type="ECO:0000256" key="4">
    <source>
        <dbReference type="ARBA" id="ARBA00023163"/>
    </source>
</evidence>
<accession>A0A8J7CYP9</accession>
<keyword evidence="2" id="KW-0805">Transcription regulation</keyword>
<dbReference type="GO" id="GO:0005829">
    <property type="term" value="C:cytosol"/>
    <property type="evidence" value="ECO:0007669"/>
    <property type="project" value="TreeGrafter"/>
</dbReference>
<name>A0A8J7CYP9_9RHOB</name>
<dbReference type="InterPro" id="IPR036388">
    <property type="entry name" value="WH-like_DNA-bd_sf"/>
</dbReference>
<dbReference type="InterPro" id="IPR005119">
    <property type="entry name" value="LysR_subst-bd"/>
</dbReference>
<dbReference type="InterPro" id="IPR050950">
    <property type="entry name" value="HTH-type_LysR_regulators"/>
</dbReference>
<feature type="domain" description="HTH lysR-type" evidence="5">
    <location>
        <begin position="1"/>
        <end position="57"/>
    </location>
</feature>
<keyword evidence="3" id="KW-0238">DNA-binding</keyword>
<keyword evidence="4" id="KW-0804">Transcription</keyword>
<dbReference type="InterPro" id="IPR036390">
    <property type="entry name" value="WH_DNA-bd_sf"/>
</dbReference>
<dbReference type="Gene3D" id="3.40.190.290">
    <property type="match status" value="1"/>
</dbReference>
<evidence type="ECO:0000256" key="1">
    <source>
        <dbReference type="ARBA" id="ARBA00009437"/>
    </source>
</evidence>
<dbReference type="RefSeq" id="WP_193184972.1">
    <property type="nucleotide sequence ID" value="NZ_JACVXA010000060.1"/>
</dbReference>
<evidence type="ECO:0000313" key="6">
    <source>
        <dbReference type="EMBL" id="MBE3639837.1"/>
    </source>
</evidence>
<dbReference type="SUPFAM" id="SSF46785">
    <property type="entry name" value="Winged helix' DNA-binding domain"/>
    <property type="match status" value="1"/>
</dbReference>
<evidence type="ECO:0000259" key="5">
    <source>
        <dbReference type="PROSITE" id="PS50931"/>
    </source>
</evidence>
<dbReference type="AlphaFoldDB" id="A0A8J7CYP9"/>
<dbReference type="SUPFAM" id="SSF53850">
    <property type="entry name" value="Periplasmic binding protein-like II"/>
    <property type="match status" value="1"/>
</dbReference>
<dbReference type="Gene3D" id="1.10.10.10">
    <property type="entry name" value="Winged helix-like DNA-binding domain superfamily/Winged helix DNA-binding domain"/>
    <property type="match status" value="1"/>
</dbReference>
<gene>
    <name evidence="6" type="ORF">ICN82_16665</name>
</gene>
<protein>
    <submittedName>
        <fullName evidence="6">LysR family transcriptional regulator</fullName>
    </submittedName>
</protein>
<reference evidence="6" key="1">
    <citation type="submission" date="2020-09" db="EMBL/GenBank/DDBJ databases">
        <title>A novel bacterium of genus Mangrovicoccus, isolated from South China Sea.</title>
        <authorList>
            <person name="Huang H."/>
            <person name="Mo K."/>
            <person name="Hu Y."/>
        </authorList>
    </citation>
    <scope>NUCLEOTIDE SEQUENCE</scope>
    <source>
        <strain evidence="6">HB182678</strain>
    </source>
</reference>
<dbReference type="Proteomes" id="UP000609121">
    <property type="component" value="Unassembled WGS sequence"/>
</dbReference>
<evidence type="ECO:0000256" key="3">
    <source>
        <dbReference type="ARBA" id="ARBA00023125"/>
    </source>
</evidence>
<dbReference type="InterPro" id="IPR000847">
    <property type="entry name" value="LysR_HTH_N"/>
</dbReference>